<dbReference type="EMBL" id="CAJJDP010000131">
    <property type="protein sequence ID" value="CAD8204118.1"/>
    <property type="molecule type" value="Genomic_DNA"/>
</dbReference>
<dbReference type="AlphaFoldDB" id="A0A8S1XU84"/>
<dbReference type="Proteomes" id="UP000683925">
    <property type="component" value="Unassembled WGS sequence"/>
</dbReference>
<evidence type="ECO:0000313" key="2">
    <source>
        <dbReference type="Proteomes" id="UP000683925"/>
    </source>
</evidence>
<keyword evidence="2" id="KW-1185">Reference proteome</keyword>
<protein>
    <submittedName>
        <fullName evidence="1">Uncharacterized protein</fullName>
    </submittedName>
</protein>
<organism evidence="1 2">
    <name type="scientific">Paramecium octaurelia</name>
    <dbReference type="NCBI Taxonomy" id="43137"/>
    <lineage>
        <taxon>Eukaryota</taxon>
        <taxon>Sar</taxon>
        <taxon>Alveolata</taxon>
        <taxon>Ciliophora</taxon>
        <taxon>Intramacronucleata</taxon>
        <taxon>Oligohymenophorea</taxon>
        <taxon>Peniculida</taxon>
        <taxon>Parameciidae</taxon>
        <taxon>Paramecium</taxon>
    </lineage>
</organism>
<dbReference type="OMA" id="MVEYIIG"/>
<sequence length="163" mass="19300">MNSEISKFFGKLLLINSLQCPNNYNMVEYIIGEQLMKFNQQEIENNQNDMKEFNNDDVYQSIINNQNSSHLKSNHSQQDEKQSTFEYIDYKIEEKLDEPQQESAILDSIPIEKNEIDFQSQYGVDQFNTFVETNFLSNYKFILRQHLDSKNNSYSIRTSVQPQ</sequence>
<name>A0A8S1XU84_PAROT</name>
<proteinExistence type="predicted"/>
<evidence type="ECO:0000313" key="1">
    <source>
        <dbReference type="EMBL" id="CAD8204118.1"/>
    </source>
</evidence>
<dbReference type="OrthoDB" id="288431at2759"/>
<comment type="caution">
    <text evidence="1">The sequence shown here is derived from an EMBL/GenBank/DDBJ whole genome shotgun (WGS) entry which is preliminary data.</text>
</comment>
<reference evidence="1" key="1">
    <citation type="submission" date="2021-01" db="EMBL/GenBank/DDBJ databases">
        <authorList>
            <consortium name="Genoscope - CEA"/>
            <person name="William W."/>
        </authorList>
    </citation>
    <scope>NUCLEOTIDE SEQUENCE</scope>
</reference>
<accession>A0A8S1XU84</accession>
<gene>
    <name evidence="1" type="ORF">POCTA_138.1.T1310197</name>
</gene>